<dbReference type="GO" id="GO:0006281">
    <property type="term" value="P:DNA repair"/>
    <property type="evidence" value="ECO:0007669"/>
    <property type="project" value="InterPro"/>
</dbReference>
<dbReference type="AlphaFoldDB" id="A0A2H4S7Q9"/>
<feature type="compositionally biased region" description="Low complexity" evidence="3">
    <location>
        <begin position="202"/>
        <end position="211"/>
    </location>
</feature>
<dbReference type="SUPFAM" id="SSF48150">
    <property type="entry name" value="DNA-glycosylase"/>
    <property type="match status" value="1"/>
</dbReference>
<accession>A0A2H4S7Q9</accession>
<proteinExistence type="predicted"/>
<dbReference type="InterPro" id="IPR011257">
    <property type="entry name" value="DNA_glycosylase"/>
</dbReference>
<protein>
    <submittedName>
        <fullName evidence="4">Pre-mRNA splicing factor</fullName>
    </submittedName>
</protein>
<dbReference type="PANTHER" id="PTHR15074:SF0">
    <property type="entry name" value="METHYL-CPG-BINDING DOMAIN PROTEIN 4-LIKE PROTEIN"/>
    <property type="match status" value="1"/>
</dbReference>
<gene>
    <name evidence="4" type="ORF">A9K55_003608</name>
</gene>
<sequence>MAPRFGDQILQVFDVPADAYEFLVGIVEDRHVSPHDFKAIFDQSLTAGAESWYHDVDCAWNHGSNIQTPSATQKNARPSETAWEETDRLIKRAESLAKEAVSSLSLDPCLFRYPKKTKVTKAAKRKVDAVSSHYWCQSGETDDGFSTPKRFRATEFPSTFISRLNIPAPGRRPSCVYPKDPGKTQLPSVHANAGTSPYFSTPSRAPRSANPRPSPGTVSCIPFPPLSAGSFGIIQEQVAHEPFWLLIVVTFLIKTKGDYAIPAFLRLRERFPTPRDVADPDNAAEIVAMIRHLGLSQNRLAKMQKYARQFMFHPPRPGVCYAVRRYETRKVGRVVDGVDATDGWEIGHMTQGPYSLDSWRIFCRDVLLGRAKDYNGKGARGEFQPEWMRVLPADKELRAYLRWMWMREGWEWDPATGERTVLREEMRRAVEEGRVEYDIYGGLQIVGNDEVVG</sequence>
<evidence type="ECO:0000313" key="5">
    <source>
        <dbReference type="Proteomes" id="UP000323067"/>
    </source>
</evidence>
<dbReference type="Proteomes" id="UP000323067">
    <property type="component" value="Chromosome iv"/>
</dbReference>
<dbReference type="GO" id="GO:0005634">
    <property type="term" value="C:nucleus"/>
    <property type="evidence" value="ECO:0007669"/>
    <property type="project" value="UniProtKB-SubCell"/>
</dbReference>
<dbReference type="VEuPathDB" id="FungiDB:CCM_06261"/>
<dbReference type="EMBL" id="CP023322">
    <property type="protein sequence ID" value="ATY59135.1"/>
    <property type="molecule type" value="Genomic_DNA"/>
</dbReference>
<dbReference type="VEuPathDB" id="FungiDB:A9K55_003608"/>
<dbReference type="GO" id="GO:0003824">
    <property type="term" value="F:catalytic activity"/>
    <property type="evidence" value="ECO:0007669"/>
    <property type="project" value="InterPro"/>
</dbReference>
<name>A0A2H4S7Q9_CORMI</name>
<comment type="subcellular location">
    <subcellularLocation>
        <location evidence="1">Nucleus</location>
    </subcellularLocation>
</comment>
<dbReference type="OrthoDB" id="10265068at2759"/>
<evidence type="ECO:0000256" key="2">
    <source>
        <dbReference type="ARBA" id="ARBA00023242"/>
    </source>
</evidence>
<dbReference type="PANTHER" id="PTHR15074">
    <property type="entry name" value="METHYL-CPG-BINDING PROTEIN"/>
    <property type="match status" value="1"/>
</dbReference>
<reference evidence="4 5" key="1">
    <citation type="journal article" date="2017" name="BMC Genomics">
        <title>Chromosome level assembly and secondary metabolite potential of the parasitic fungus Cordyceps militaris.</title>
        <authorList>
            <person name="Kramer G.J."/>
            <person name="Nodwell J.R."/>
        </authorList>
    </citation>
    <scope>NUCLEOTIDE SEQUENCE [LARGE SCALE GENOMIC DNA]</scope>
    <source>
        <strain evidence="4 5">ATCC 34164</strain>
    </source>
</reference>
<keyword evidence="2" id="KW-0539">Nucleus</keyword>
<dbReference type="InterPro" id="IPR045138">
    <property type="entry name" value="MeCP2/MBD4"/>
</dbReference>
<evidence type="ECO:0000256" key="3">
    <source>
        <dbReference type="SAM" id="MobiDB-lite"/>
    </source>
</evidence>
<evidence type="ECO:0000256" key="1">
    <source>
        <dbReference type="ARBA" id="ARBA00004123"/>
    </source>
</evidence>
<evidence type="ECO:0000313" key="4">
    <source>
        <dbReference type="EMBL" id="ATY59135.1"/>
    </source>
</evidence>
<dbReference type="Gene3D" id="1.10.340.30">
    <property type="entry name" value="Hypothetical protein, domain 2"/>
    <property type="match status" value="1"/>
</dbReference>
<organism evidence="4 5">
    <name type="scientific">Cordyceps militaris</name>
    <name type="common">Caterpillar fungus</name>
    <name type="synonym">Clavaria militaris</name>
    <dbReference type="NCBI Taxonomy" id="73501"/>
    <lineage>
        <taxon>Eukaryota</taxon>
        <taxon>Fungi</taxon>
        <taxon>Dikarya</taxon>
        <taxon>Ascomycota</taxon>
        <taxon>Pezizomycotina</taxon>
        <taxon>Sordariomycetes</taxon>
        <taxon>Hypocreomycetidae</taxon>
        <taxon>Hypocreales</taxon>
        <taxon>Cordycipitaceae</taxon>
        <taxon>Cordyceps</taxon>
    </lineage>
</organism>
<feature type="region of interest" description="Disordered" evidence="3">
    <location>
        <begin position="194"/>
        <end position="215"/>
    </location>
</feature>
<dbReference type="GO" id="GO:0003677">
    <property type="term" value="F:DNA binding"/>
    <property type="evidence" value="ECO:0007669"/>
    <property type="project" value="InterPro"/>
</dbReference>